<evidence type="ECO:0000256" key="1">
    <source>
        <dbReference type="SAM" id="Phobius"/>
    </source>
</evidence>
<comment type="caution">
    <text evidence="3">The sequence shown here is derived from an EMBL/GenBank/DDBJ whole genome shotgun (WGS) entry which is preliminary data.</text>
</comment>
<sequence length="125" mass="15048">MTKNSIPALFVFDMHDFKVIDESIHNTTIDIIRYCYYKGKRYPPDHPLRYKRRQDYWYYLAIKFAVVVIFEHVLILLKGIIAYAIPDVPSSVKQQVMHQEKTKKRIKMVEMNKKYLKHVGDIREK</sequence>
<keyword evidence="1" id="KW-1133">Transmembrane helix</keyword>
<organism evidence="3 4">
    <name type="scientific">Hypothenemus hampei</name>
    <name type="common">Coffee berry borer</name>
    <dbReference type="NCBI Taxonomy" id="57062"/>
    <lineage>
        <taxon>Eukaryota</taxon>
        <taxon>Metazoa</taxon>
        <taxon>Ecdysozoa</taxon>
        <taxon>Arthropoda</taxon>
        <taxon>Hexapoda</taxon>
        <taxon>Insecta</taxon>
        <taxon>Pterygota</taxon>
        <taxon>Neoptera</taxon>
        <taxon>Endopterygota</taxon>
        <taxon>Coleoptera</taxon>
        <taxon>Polyphaga</taxon>
        <taxon>Cucujiformia</taxon>
        <taxon>Curculionidae</taxon>
        <taxon>Scolytinae</taxon>
        <taxon>Hypothenemus</taxon>
    </lineage>
</organism>
<protein>
    <recommendedName>
        <fullName evidence="2">Anoctamin transmembrane domain-containing protein</fullName>
    </recommendedName>
</protein>
<dbReference type="EMBL" id="JBDJPC010000001">
    <property type="protein sequence ID" value="KAL1516165.1"/>
    <property type="molecule type" value="Genomic_DNA"/>
</dbReference>
<proteinExistence type="predicted"/>
<evidence type="ECO:0000313" key="3">
    <source>
        <dbReference type="EMBL" id="KAL1516165.1"/>
    </source>
</evidence>
<dbReference type="InterPro" id="IPR049452">
    <property type="entry name" value="Anoctamin_TM"/>
</dbReference>
<dbReference type="Pfam" id="PF04547">
    <property type="entry name" value="Anoctamin"/>
    <property type="match status" value="1"/>
</dbReference>
<evidence type="ECO:0000313" key="4">
    <source>
        <dbReference type="Proteomes" id="UP001566132"/>
    </source>
</evidence>
<gene>
    <name evidence="3" type="ORF">ABEB36_000084</name>
</gene>
<keyword evidence="4" id="KW-1185">Reference proteome</keyword>
<evidence type="ECO:0000259" key="2">
    <source>
        <dbReference type="Pfam" id="PF04547"/>
    </source>
</evidence>
<keyword evidence="1" id="KW-0812">Transmembrane</keyword>
<feature type="domain" description="Anoctamin transmembrane" evidence="2">
    <location>
        <begin position="35"/>
        <end position="96"/>
    </location>
</feature>
<dbReference type="AlphaFoldDB" id="A0ABD1FA61"/>
<dbReference type="Proteomes" id="UP001566132">
    <property type="component" value="Unassembled WGS sequence"/>
</dbReference>
<feature type="transmembrane region" description="Helical" evidence="1">
    <location>
        <begin position="56"/>
        <end position="85"/>
    </location>
</feature>
<name>A0ABD1FA61_HYPHA</name>
<accession>A0ABD1FA61</accession>
<keyword evidence="1" id="KW-0472">Membrane</keyword>
<reference evidence="3 4" key="1">
    <citation type="submission" date="2024-05" db="EMBL/GenBank/DDBJ databases">
        <title>Genetic variation in Jamaican populations of the coffee berry borer (Hypothenemus hampei).</title>
        <authorList>
            <person name="Errbii M."/>
            <person name="Myrie A."/>
        </authorList>
    </citation>
    <scope>NUCLEOTIDE SEQUENCE [LARGE SCALE GENOMIC DNA]</scope>
    <source>
        <strain evidence="3">JA-Hopewell-2020-01-JO</strain>
        <tissue evidence="3">Whole body</tissue>
    </source>
</reference>